<evidence type="ECO:0000313" key="6">
    <source>
        <dbReference type="Proteomes" id="UP001174936"/>
    </source>
</evidence>
<evidence type="ECO:0000313" key="5">
    <source>
        <dbReference type="EMBL" id="KAK0644264.1"/>
    </source>
</evidence>
<reference evidence="5" key="1">
    <citation type="submission" date="2023-06" db="EMBL/GenBank/DDBJ databases">
        <title>Genome-scale phylogeny and comparative genomics of the fungal order Sordariales.</title>
        <authorList>
            <consortium name="Lawrence Berkeley National Laboratory"/>
            <person name="Hensen N."/>
            <person name="Bonometti L."/>
            <person name="Westerberg I."/>
            <person name="Brannstrom I.O."/>
            <person name="Guillou S."/>
            <person name="Cros-Aarteil S."/>
            <person name="Calhoun S."/>
            <person name="Haridas S."/>
            <person name="Kuo A."/>
            <person name="Mondo S."/>
            <person name="Pangilinan J."/>
            <person name="Riley R."/>
            <person name="Labutti K."/>
            <person name="Andreopoulos B."/>
            <person name="Lipzen A."/>
            <person name="Chen C."/>
            <person name="Yanf M."/>
            <person name="Daum C."/>
            <person name="Ng V."/>
            <person name="Clum A."/>
            <person name="Steindorff A."/>
            <person name="Ohm R."/>
            <person name="Martin F."/>
            <person name="Silar P."/>
            <person name="Natvig D."/>
            <person name="Lalanne C."/>
            <person name="Gautier V."/>
            <person name="Ament-Velasquez S.L."/>
            <person name="Kruys A."/>
            <person name="Hutchinson M.I."/>
            <person name="Powell A.J."/>
            <person name="Barry K."/>
            <person name="Miller A.N."/>
            <person name="Grigoriev I.V."/>
            <person name="Debuchy R."/>
            <person name="Gladieux P."/>
            <person name="Thoren M.H."/>
            <person name="Johannesson H."/>
        </authorList>
    </citation>
    <scope>NUCLEOTIDE SEQUENCE</scope>
    <source>
        <strain evidence="5">SMH2532-1</strain>
    </source>
</reference>
<keyword evidence="2" id="KW-0378">Hydrolase</keyword>
<dbReference type="Pfam" id="PF08386">
    <property type="entry name" value="Abhydrolase_4"/>
    <property type="match status" value="1"/>
</dbReference>
<feature type="domain" description="AB hydrolase-1" evidence="3">
    <location>
        <begin position="66"/>
        <end position="282"/>
    </location>
</feature>
<dbReference type="Pfam" id="PF00561">
    <property type="entry name" value="Abhydrolase_1"/>
    <property type="match status" value="1"/>
</dbReference>
<dbReference type="PANTHER" id="PTHR43248:SF25">
    <property type="entry name" value="AB HYDROLASE-1 DOMAIN-CONTAINING PROTEIN-RELATED"/>
    <property type="match status" value="1"/>
</dbReference>
<dbReference type="InterPro" id="IPR013595">
    <property type="entry name" value="Pept_S33_TAP-like_C"/>
</dbReference>
<dbReference type="AlphaFoldDB" id="A0AA39Y1G6"/>
<dbReference type="InterPro" id="IPR029058">
    <property type="entry name" value="AB_hydrolase_fold"/>
</dbReference>
<evidence type="ECO:0000256" key="2">
    <source>
        <dbReference type="ARBA" id="ARBA00022801"/>
    </source>
</evidence>
<dbReference type="PANTHER" id="PTHR43248">
    <property type="entry name" value="2-SUCCINYL-6-HYDROXY-2,4-CYCLOHEXADIENE-1-CARBOXYLATE SYNTHASE"/>
    <property type="match status" value="1"/>
</dbReference>
<gene>
    <name evidence="5" type="ORF">B0T16DRAFT_331278</name>
</gene>
<organism evidence="5 6">
    <name type="scientific">Cercophora newfieldiana</name>
    <dbReference type="NCBI Taxonomy" id="92897"/>
    <lineage>
        <taxon>Eukaryota</taxon>
        <taxon>Fungi</taxon>
        <taxon>Dikarya</taxon>
        <taxon>Ascomycota</taxon>
        <taxon>Pezizomycotina</taxon>
        <taxon>Sordariomycetes</taxon>
        <taxon>Sordariomycetidae</taxon>
        <taxon>Sordariales</taxon>
        <taxon>Lasiosphaeriaceae</taxon>
        <taxon>Cercophora</taxon>
    </lineage>
</organism>
<comment type="similarity">
    <text evidence="1">Belongs to the peptidase S33 family.</text>
</comment>
<proteinExistence type="inferred from homology"/>
<name>A0AA39Y1G6_9PEZI</name>
<dbReference type="Gene3D" id="3.40.50.1820">
    <property type="entry name" value="alpha/beta hydrolase"/>
    <property type="match status" value="1"/>
</dbReference>
<comment type="caution">
    <text evidence="5">The sequence shown here is derived from an EMBL/GenBank/DDBJ whole genome shotgun (WGS) entry which is preliminary data.</text>
</comment>
<dbReference type="InterPro" id="IPR051601">
    <property type="entry name" value="Serine_prot/Carboxylest_S33"/>
</dbReference>
<feature type="domain" description="Peptidase S33 tripeptidyl aminopeptidase-like C-terminal" evidence="4">
    <location>
        <begin position="431"/>
        <end position="529"/>
    </location>
</feature>
<protein>
    <submittedName>
        <fullName evidence="5">TAP-like protein-domain-containing protein</fullName>
    </submittedName>
</protein>
<dbReference type="InterPro" id="IPR000073">
    <property type="entry name" value="AB_hydrolase_1"/>
</dbReference>
<dbReference type="SUPFAM" id="SSF53474">
    <property type="entry name" value="alpha/beta-Hydrolases"/>
    <property type="match status" value="1"/>
</dbReference>
<dbReference type="EMBL" id="JAULSV010000005">
    <property type="protein sequence ID" value="KAK0644264.1"/>
    <property type="molecule type" value="Genomic_DNA"/>
</dbReference>
<keyword evidence="6" id="KW-1185">Reference proteome</keyword>
<evidence type="ECO:0000256" key="1">
    <source>
        <dbReference type="ARBA" id="ARBA00010088"/>
    </source>
</evidence>
<sequence length="610" mass="66695">MNPWASITPSKELEWHPCFGFLDPNFRCARLTVPLNQERQFPEVHIAILMVMPKNATAALASPKSPLLINPGGPGGLGTITALSMGSSLQAVLGDDRAVIGFDPRGVGFTTPNADCWAMPPTCDNCPDDRFSGLMNRIEWLTVKGAYGTVNSSNVATKLIDSGHRAVNKLCKEKNVQLGGESILGHAATPHVATDMVSIIDAWERWIDRETEALGINPAPNPTKGKLVYWGFSYGTYLGATFASMYPDRVGRVILDGVVDAELYASPMWAESLLDADKVLGTFFQYCAGAGPKCSLYREGDKPADIQDRYEQIFLDLESYPPSFVHPSYFYPVVLRSEILKGLVFRTLYSPALAFPGLADILNTLYEKDYERLSFLFGQLQEICGLQENPVINMVSDAQRAIMCGDKTSPVDLTLDEIRQQYEAIAKLSQFADIWVDLMLQCNGWNISRRHPSPGYPPNKQTKTAFPILFLSNTYDPVTPLHAAVKMALKFEEAGLVEQHAAGHCTVSAVSHCTAKKVRDYVIHGKVPPPPVADGDEYATGKWTTCDPDSAPWQTPETAGAEGEARTMAEALTTIRDTIGSIPRWGVMSGKEAGSTMGAKSLGQMKLANM</sequence>
<dbReference type="GO" id="GO:0016787">
    <property type="term" value="F:hydrolase activity"/>
    <property type="evidence" value="ECO:0007669"/>
    <property type="project" value="UniProtKB-KW"/>
</dbReference>
<evidence type="ECO:0000259" key="3">
    <source>
        <dbReference type="Pfam" id="PF00561"/>
    </source>
</evidence>
<dbReference type="Proteomes" id="UP001174936">
    <property type="component" value="Unassembled WGS sequence"/>
</dbReference>
<accession>A0AA39Y1G6</accession>
<evidence type="ECO:0000259" key="4">
    <source>
        <dbReference type="Pfam" id="PF08386"/>
    </source>
</evidence>